<proteinExistence type="predicted"/>
<evidence type="ECO:0000259" key="1">
    <source>
        <dbReference type="Pfam" id="PF20241"/>
    </source>
</evidence>
<evidence type="ECO:0000313" key="3">
    <source>
        <dbReference type="Proteomes" id="UP001054889"/>
    </source>
</evidence>
<gene>
    <name evidence="2" type="primary">ga09858</name>
    <name evidence="2" type="ORF">PR202_ga09858</name>
</gene>
<reference evidence="2" key="2">
    <citation type="submission" date="2021-12" db="EMBL/GenBank/DDBJ databases">
        <title>Resequencing data analysis of finger millet.</title>
        <authorList>
            <person name="Hatakeyama M."/>
            <person name="Aluri S."/>
            <person name="Balachadran M.T."/>
            <person name="Sivarajan S.R."/>
            <person name="Poveda L."/>
            <person name="Shimizu-Inatsugi R."/>
            <person name="Schlapbach R."/>
            <person name="Sreeman S.M."/>
            <person name="Shimizu K.K."/>
        </authorList>
    </citation>
    <scope>NUCLEOTIDE SEQUENCE</scope>
</reference>
<dbReference type="AlphaFoldDB" id="A0AAV5C5F5"/>
<dbReference type="Pfam" id="PF20241">
    <property type="entry name" value="DUF6598"/>
    <property type="match status" value="1"/>
</dbReference>
<evidence type="ECO:0000313" key="2">
    <source>
        <dbReference type="EMBL" id="GJM93312.1"/>
    </source>
</evidence>
<organism evidence="2 3">
    <name type="scientific">Eleusine coracana subsp. coracana</name>
    <dbReference type="NCBI Taxonomy" id="191504"/>
    <lineage>
        <taxon>Eukaryota</taxon>
        <taxon>Viridiplantae</taxon>
        <taxon>Streptophyta</taxon>
        <taxon>Embryophyta</taxon>
        <taxon>Tracheophyta</taxon>
        <taxon>Spermatophyta</taxon>
        <taxon>Magnoliopsida</taxon>
        <taxon>Liliopsida</taxon>
        <taxon>Poales</taxon>
        <taxon>Poaceae</taxon>
        <taxon>PACMAD clade</taxon>
        <taxon>Chloridoideae</taxon>
        <taxon>Cynodonteae</taxon>
        <taxon>Eleusininae</taxon>
        <taxon>Eleusine</taxon>
    </lineage>
</organism>
<dbReference type="EMBL" id="BQKI01000004">
    <property type="protein sequence ID" value="GJM93312.1"/>
    <property type="molecule type" value="Genomic_DNA"/>
</dbReference>
<dbReference type="PANTHER" id="PTHR33065">
    <property type="entry name" value="OS07G0486400 PROTEIN"/>
    <property type="match status" value="1"/>
</dbReference>
<sequence length="425" mass="48653">MQWSLVGLCRKVVFESPHWRPRAPVLRESRLITAGTLNFNHLDRLSRFFSCCWSTVLARRDGPTMASASAYFNHLPSRASDMQPHHLCIPFASVATRCTEALNTKCMDTSNIREKAVDDDIYANPAARGIWFPHVYKNSTHRDGAIYENMNLRKEWFDVDITDRTETLLEPAMLSKATEECSYDLGYCLFHFPRHMLQFFSVTLACCPVSNAPLQLYGYIAVRDLRDWMLNYVVNHSRDNPIFVQQGSLIEMTGPKRAIDMVSPVLIEFDMRIKNGEQEKDDLELIDGAFAFRDQWPCKSTKHRINGKYGAIDISLAYIEHAVEATIEISISEVHMDFSLSLSSYIYVLEYEEISLFNGTIGQSCGQGRFVVAVMMDTVMLLKFKVGNDNVVRYRTFKAKQHGSESRKIKLHFATFSVKVTWSTI</sequence>
<feature type="domain" description="DUF6598" evidence="1">
    <location>
        <begin position="196"/>
        <end position="420"/>
    </location>
</feature>
<comment type="caution">
    <text evidence="2">The sequence shown here is derived from an EMBL/GenBank/DDBJ whole genome shotgun (WGS) entry which is preliminary data.</text>
</comment>
<accession>A0AAV5C5F5</accession>
<dbReference type="Proteomes" id="UP001054889">
    <property type="component" value="Unassembled WGS sequence"/>
</dbReference>
<dbReference type="InterPro" id="IPR046533">
    <property type="entry name" value="DUF6598"/>
</dbReference>
<name>A0AAV5C5F5_ELECO</name>
<keyword evidence="3" id="KW-1185">Reference proteome</keyword>
<dbReference type="PANTHER" id="PTHR33065:SF193">
    <property type="entry name" value="DUF6598 DOMAIN-CONTAINING PROTEIN"/>
    <property type="match status" value="1"/>
</dbReference>
<reference evidence="2" key="1">
    <citation type="journal article" date="2018" name="DNA Res.">
        <title>Multiple hybrid de novo genome assembly of finger millet, an orphan allotetraploid crop.</title>
        <authorList>
            <person name="Hatakeyama M."/>
            <person name="Aluri S."/>
            <person name="Balachadran M.T."/>
            <person name="Sivarajan S.R."/>
            <person name="Patrignani A."/>
            <person name="Gruter S."/>
            <person name="Poveda L."/>
            <person name="Shimizu-Inatsugi R."/>
            <person name="Baeten J."/>
            <person name="Francoijs K.J."/>
            <person name="Nataraja K.N."/>
            <person name="Reddy Y.A.N."/>
            <person name="Phadnis S."/>
            <person name="Ravikumar R.L."/>
            <person name="Schlapbach R."/>
            <person name="Sreeman S.M."/>
            <person name="Shimizu K.K."/>
        </authorList>
    </citation>
    <scope>NUCLEOTIDE SEQUENCE</scope>
</reference>
<protein>
    <recommendedName>
        <fullName evidence="1">DUF6598 domain-containing protein</fullName>
    </recommendedName>
</protein>